<accession>A0ABT5MYQ5</accession>
<feature type="compositionally biased region" description="Low complexity" evidence="2">
    <location>
        <begin position="11"/>
        <end position="29"/>
    </location>
</feature>
<gene>
    <name evidence="3" type="ORF">PSQ40_07845</name>
</gene>
<dbReference type="Gene3D" id="2.60.40.420">
    <property type="entry name" value="Cupredoxins - blue copper proteins"/>
    <property type="match status" value="1"/>
</dbReference>
<dbReference type="InterPro" id="IPR008972">
    <property type="entry name" value="Cupredoxin"/>
</dbReference>
<name>A0ABT5MYQ5_9BURK</name>
<reference evidence="3 4" key="1">
    <citation type="submission" date="2023-02" db="EMBL/GenBank/DDBJ databases">
        <title>Bacterial whole genomic sequence of Curvibacter sp. HBC61.</title>
        <authorList>
            <person name="Le V."/>
            <person name="Ko S.-R."/>
            <person name="Ahn C.-Y."/>
            <person name="Oh H.-M."/>
        </authorList>
    </citation>
    <scope>NUCLEOTIDE SEQUENCE [LARGE SCALE GENOMIC DNA]</scope>
    <source>
        <strain evidence="3 4">HBC61</strain>
    </source>
</reference>
<organism evidence="3 4">
    <name type="scientific">Curvibacter cyanobacteriorum</name>
    <dbReference type="NCBI Taxonomy" id="3026422"/>
    <lineage>
        <taxon>Bacteria</taxon>
        <taxon>Pseudomonadati</taxon>
        <taxon>Pseudomonadota</taxon>
        <taxon>Betaproteobacteria</taxon>
        <taxon>Burkholderiales</taxon>
        <taxon>Comamonadaceae</taxon>
        <taxon>Curvibacter</taxon>
    </lineage>
</organism>
<keyword evidence="4" id="KW-1185">Reference proteome</keyword>
<comment type="caution">
    <text evidence="3">The sequence shown here is derived from an EMBL/GenBank/DDBJ whole genome shotgun (WGS) entry which is preliminary data.</text>
</comment>
<evidence type="ECO:0000313" key="3">
    <source>
        <dbReference type="EMBL" id="MDD0838479.1"/>
    </source>
</evidence>
<sequence>MQTKMSIALSGAGPVRARARAPQRGPSRAGWGPSWRLLGLLAFAWGNWAAQASTLQVRVVDREGQPVADAVLEVLPAQGPESRPAGAAASPALVAQEKMQFIPRVSVVQAGTRLRFTNQDRWDHHVRVLPASLNRLSEGGGMEFRLSGLVDGQAPSSQERAFDQAGVYVLGCHLHSSMRGHVYVAESPWVGKTGADGTLTLQGLPMGPASVRLWQADEVQALAPRSVTLGTAPLSLDYQLSVVPRRRR</sequence>
<dbReference type="SUPFAM" id="SSF49503">
    <property type="entry name" value="Cupredoxins"/>
    <property type="match status" value="1"/>
</dbReference>
<comment type="subcellular location">
    <subcellularLocation>
        <location evidence="1">Periplasm</location>
    </subcellularLocation>
</comment>
<dbReference type="EMBL" id="JAQSIP010000003">
    <property type="protein sequence ID" value="MDD0838479.1"/>
    <property type="molecule type" value="Genomic_DNA"/>
</dbReference>
<dbReference type="RefSeq" id="WP_273950350.1">
    <property type="nucleotide sequence ID" value="NZ_JAQSIP010000003.1"/>
</dbReference>
<protein>
    <submittedName>
        <fullName evidence="3">Plastocyanin</fullName>
    </submittedName>
</protein>
<proteinExistence type="predicted"/>
<dbReference type="Proteomes" id="UP001528673">
    <property type="component" value="Unassembled WGS sequence"/>
</dbReference>
<feature type="region of interest" description="Disordered" evidence="2">
    <location>
        <begin position="1"/>
        <end position="29"/>
    </location>
</feature>
<evidence type="ECO:0000256" key="1">
    <source>
        <dbReference type="ARBA" id="ARBA00004418"/>
    </source>
</evidence>
<evidence type="ECO:0000313" key="4">
    <source>
        <dbReference type="Proteomes" id="UP001528673"/>
    </source>
</evidence>
<evidence type="ECO:0000256" key="2">
    <source>
        <dbReference type="SAM" id="MobiDB-lite"/>
    </source>
</evidence>